<reference evidence="2" key="1">
    <citation type="submission" date="2020-08" db="EMBL/GenBank/DDBJ databases">
        <title>Multicomponent nature underlies the extraordinary mechanical properties of spider dragline silk.</title>
        <authorList>
            <person name="Kono N."/>
            <person name="Nakamura H."/>
            <person name="Mori M."/>
            <person name="Yoshida Y."/>
            <person name="Ohtoshi R."/>
            <person name="Malay A.D."/>
            <person name="Moran D.A.P."/>
            <person name="Tomita M."/>
            <person name="Numata K."/>
            <person name="Arakawa K."/>
        </authorList>
    </citation>
    <scope>NUCLEOTIDE SEQUENCE</scope>
</reference>
<keyword evidence="3" id="KW-1185">Reference proteome</keyword>
<accession>A0A8X6PCL1</accession>
<evidence type="ECO:0000256" key="1">
    <source>
        <dbReference type="SAM" id="MobiDB-lite"/>
    </source>
</evidence>
<evidence type="ECO:0000313" key="2">
    <source>
        <dbReference type="EMBL" id="GFT57563.1"/>
    </source>
</evidence>
<organism evidence="2 3">
    <name type="scientific">Nephila pilipes</name>
    <name type="common">Giant wood spider</name>
    <name type="synonym">Nephila maculata</name>
    <dbReference type="NCBI Taxonomy" id="299642"/>
    <lineage>
        <taxon>Eukaryota</taxon>
        <taxon>Metazoa</taxon>
        <taxon>Ecdysozoa</taxon>
        <taxon>Arthropoda</taxon>
        <taxon>Chelicerata</taxon>
        <taxon>Arachnida</taxon>
        <taxon>Araneae</taxon>
        <taxon>Araneomorphae</taxon>
        <taxon>Entelegynae</taxon>
        <taxon>Araneoidea</taxon>
        <taxon>Nephilidae</taxon>
        <taxon>Nephila</taxon>
    </lineage>
</organism>
<sequence length="90" mass="10163">MYICASVPSGKNEGGKEEISGEGEKKKDYGSMSNKTAILWDLRSCQERYIERSVQISSKSHRIILKNLFFPLNVSALPCGDDIEFFKVDK</sequence>
<dbReference type="Proteomes" id="UP000887013">
    <property type="component" value="Unassembled WGS sequence"/>
</dbReference>
<feature type="compositionally biased region" description="Basic and acidic residues" evidence="1">
    <location>
        <begin position="13"/>
        <end position="29"/>
    </location>
</feature>
<feature type="region of interest" description="Disordered" evidence="1">
    <location>
        <begin position="1"/>
        <end position="29"/>
    </location>
</feature>
<comment type="caution">
    <text evidence="2">The sequence shown here is derived from an EMBL/GenBank/DDBJ whole genome shotgun (WGS) entry which is preliminary data.</text>
</comment>
<dbReference type="EMBL" id="BMAW01066995">
    <property type="protein sequence ID" value="GFT57563.1"/>
    <property type="molecule type" value="Genomic_DNA"/>
</dbReference>
<dbReference type="AlphaFoldDB" id="A0A8X6PCL1"/>
<name>A0A8X6PCL1_NEPPI</name>
<evidence type="ECO:0000313" key="3">
    <source>
        <dbReference type="Proteomes" id="UP000887013"/>
    </source>
</evidence>
<gene>
    <name evidence="2" type="ORF">NPIL_518181</name>
</gene>
<protein>
    <submittedName>
        <fullName evidence="2">Uncharacterized protein</fullName>
    </submittedName>
</protein>
<proteinExistence type="predicted"/>